<dbReference type="SMART" id="SM00873">
    <property type="entry name" value="B3_4"/>
    <property type="match status" value="1"/>
</dbReference>
<evidence type="ECO:0000259" key="1">
    <source>
        <dbReference type="SMART" id="SM00873"/>
    </source>
</evidence>
<dbReference type="Pfam" id="PF03483">
    <property type="entry name" value="B3_4"/>
    <property type="match status" value="1"/>
</dbReference>
<dbReference type="PANTHER" id="PTHR39209">
    <property type="match status" value="1"/>
</dbReference>
<dbReference type="GO" id="GO:0003723">
    <property type="term" value="F:RNA binding"/>
    <property type="evidence" value="ECO:0007669"/>
    <property type="project" value="InterPro"/>
</dbReference>
<comment type="caution">
    <text evidence="2">The sequence shown here is derived from an EMBL/GenBank/DDBJ whole genome shotgun (WGS) entry which is preliminary data.</text>
</comment>
<dbReference type="RefSeq" id="WP_189088724.1">
    <property type="nucleotide sequence ID" value="NZ_BMQL01000005.1"/>
</dbReference>
<dbReference type="Proteomes" id="UP000603865">
    <property type="component" value="Unassembled WGS sequence"/>
</dbReference>
<dbReference type="GO" id="GO:0004826">
    <property type="term" value="F:phenylalanine-tRNA ligase activity"/>
    <property type="evidence" value="ECO:0007669"/>
    <property type="project" value="InterPro"/>
</dbReference>
<dbReference type="InterPro" id="IPR005146">
    <property type="entry name" value="B3/B4_tRNA-bd"/>
</dbReference>
<organism evidence="2 3">
    <name type="scientific">Deinococcus ruber</name>
    <dbReference type="NCBI Taxonomy" id="1848197"/>
    <lineage>
        <taxon>Bacteria</taxon>
        <taxon>Thermotogati</taxon>
        <taxon>Deinococcota</taxon>
        <taxon>Deinococci</taxon>
        <taxon>Deinococcales</taxon>
        <taxon>Deinococcaceae</taxon>
        <taxon>Deinococcus</taxon>
    </lineage>
</organism>
<evidence type="ECO:0000313" key="3">
    <source>
        <dbReference type="Proteomes" id="UP000603865"/>
    </source>
</evidence>
<dbReference type="AlphaFoldDB" id="A0A918F2N3"/>
<feature type="domain" description="B3/B4 tRNA-binding" evidence="1">
    <location>
        <begin position="69"/>
        <end position="225"/>
    </location>
</feature>
<proteinExistence type="predicted"/>
<dbReference type="SUPFAM" id="SSF56037">
    <property type="entry name" value="PheT/TilS domain"/>
    <property type="match status" value="1"/>
</dbReference>
<evidence type="ECO:0000313" key="2">
    <source>
        <dbReference type="EMBL" id="GGR01576.1"/>
    </source>
</evidence>
<gene>
    <name evidence="2" type="ORF">GCM10008957_12950</name>
</gene>
<keyword evidence="3" id="KW-1185">Reference proteome</keyword>
<reference evidence="2" key="1">
    <citation type="journal article" date="2014" name="Int. J. Syst. Evol. Microbiol.">
        <title>Complete genome sequence of Corynebacterium casei LMG S-19264T (=DSM 44701T), isolated from a smear-ripened cheese.</title>
        <authorList>
            <consortium name="US DOE Joint Genome Institute (JGI-PGF)"/>
            <person name="Walter F."/>
            <person name="Albersmeier A."/>
            <person name="Kalinowski J."/>
            <person name="Ruckert C."/>
        </authorList>
    </citation>
    <scope>NUCLEOTIDE SEQUENCE</scope>
    <source>
        <strain evidence="2">JCM 31311</strain>
    </source>
</reference>
<reference evidence="2" key="2">
    <citation type="submission" date="2020-09" db="EMBL/GenBank/DDBJ databases">
        <authorList>
            <person name="Sun Q."/>
            <person name="Ohkuma M."/>
        </authorList>
    </citation>
    <scope>NUCLEOTIDE SEQUENCE</scope>
    <source>
        <strain evidence="2">JCM 31311</strain>
    </source>
</reference>
<name>A0A918F2N3_9DEIO</name>
<protein>
    <recommendedName>
        <fullName evidence="1">B3/B4 tRNA-binding domain-containing protein</fullName>
    </recommendedName>
</protein>
<dbReference type="EMBL" id="BMQL01000005">
    <property type="protein sequence ID" value="GGR01576.1"/>
    <property type="molecule type" value="Genomic_DNA"/>
</dbReference>
<dbReference type="Gene3D" id="3.50.40.10">
    <property type="entry name" value="Phenylalanyl-trna Synthetase, Chain B, domain 3"/>
    <property type="match status" value="1"/>
</dbReference>
<sequence>MNDFLHADFLSISPAVLERFPSYRGLVLIARGLHNGPSNEHTRALLQEAEAQIRRTFAAQPLAEHPHVAAWRDAYRAFGVKPNRMSNSAEALISRVLKGGELPAINQLVDAYNAVSVRHVIPCGGEDLSAVVGRVTLRFAEGDEPFETVKDGGPATEFPIPGEVVWADEAGVTCRAWNWRQGTRTRITEATQDAYFLFDALAPLPADTLKQAGDELETLLLALSPTCVVSRVMLGNPV</sequence>
<dbReference type="InterPro" id="IPR020825">
    <property type="entry name" value="Phe-tRNA_synthase-like_B3/B4"/>
</dbReference>
<dbReference type="PANTHER" id="PTHR39209:SF2">
    <property type="entry name" value="CYTOPLASMIC PROTEIN"/>
    <property type="match status" value="1"/>
</dbReference>
<accession>A0A918F2N3</accession>